<keyword evidence="2" id="KW-1185">Reference proteome</keyword>
<dbReference type="AlphaFoldDB" id="A0A0C1IPX7"/>
<accession>A0A0C1IPX7</accession>
<dbReference type="OrthoDB" id="978748at2"/>
<protein>
    <submittedName>
        <fullName evidence="1">Uncharacterized protein</fullName>
    </submittedName>
</protein>
<comment type="caution">
    <text evidence="1">The sequence shown here is derived from an EMBL/GenBank/DDBJ whole genome shotgun (WGS) entry which is preliminary data.</text>
</comment>
<dbReference type="Proteomes" id="UP000031408">
    <property type="component" value="Unassembled WGS sequence"/>
</dbReference>
<name>A0A0C1IPX7_9BACT</name>
<gene>
    <name evidence="1" type="ORF">OI18_00560</name>
</gene>
<organism evidence="1 2">
    <name type="scientific">Flavihumibacter solisilvae</name>
    <dbReference type="NCBI Taxonomy" id="1349421"/>
    <lineage>
        <taxon>Bacteria</taxon>
        <taxon>Pseudomonadati</taxon>
        <taxon>Bacteroidota</taxon>
        <taxon>Chitinophagia</taxon>
        <taxon>Chitinophagales</taxon>
        <taxon>Chitinophagaceae</taxon>
        <taxon>Flavihumibacter</taxon>
    </lineage>
</organism>
<proteinExistence type="predicted"/>
<dbReference type="RefSeq" id="WP_039136102.1">
    <property type="nucleotide sequence ID" value="NZ_JSVC01000001.1"/>
</dbReference>
<evidence type="ECO:0000313" key="2">
    <source>
        <dbReference type="Proteomes" id="UP000031408"/>
    </source>
</evidence>
<evidence type="ECO:0000313" key="1">
    <source>
        <dbReference type="EMBL" id="KIC96290.1"/>
    </source>
</evidence>
<dbReference type="STRING" id="1349421.OI18_00560"/>
<reference evidence="1 2" key="1">
    <citation type="submission" date="2014-11" db="EMBL/GenBank/DDBJ databases">
        <title>Genome sequence of Flavihumibacter solisilvae 3-3.</title>
        <authorList>
            <person name="Zhou G."/>
            <person name="Li M."/>
            <person name="Wang G."/>
        </authorList>
    </citation>
    <scope>NUCLEOTIDE SEQUENCE [LARGE SCALE GENOMIC DNA]</scope>
    <source>
        <strain evidence="1 2">3-3</strain>
    </source>
</reference>
<sequence length="158" mass="18223">MKAATVQEIKEALNHLPPGQVADLCLRLVKFKKDNKELVTYLLFESGQAADYLEAVKKEIRQDFSLINSSQLYFAKKSLRRILRNISKQVKYISSKESEAELLLTFCISLKESGIPYKNSQALVNLFQAQLKKIRKLQEGFHEDLQYDISRELKKLGE</sequence>
<dbReference type="EMBL" id="JSVC01000001">
    <property type="protein sequence ID" value="KIC96290.1"/>
    <property type="molecule type" value="Genomic_DNA"/>
</dbReference>